<dbReference type="NCBIfam" id="TIGR00465">
    <property type="entry name" value="ilvC"/>
    <property type="match status" value="1"/>
</dbReference>
<keyword evidence="7" id="KW-0460">Magnesium</keyword>
<evidence type="ECO:0000256" key="1">
    <source>
        <dbReference type="ARBA" id="ARBA00001946"/>
    </source>
</evidence>
<protein>
    <recommendedName>
        <fullName evidence="11">Ketol-acid reductoisomerase type 1</fullName>
    </recommendedName>
    <alternativeName>
        <fullName evidence="10">Ketol-acid reductoisomerase type I</fullName>
    </alternativeName>
</protein>
<dbReference type="SUPFAM" id="SSF48179">
    <property type="entry name" value="6-phosphogluconate dehydrogenase C-terminal domain-like"/>
    <property type="match status" value="1"/>
</dbReference>
<dbReference type="PROSITE" id="PS51850">
    <property type="entry name" value="KARI_N"/>
    <property type="match status" value="1"/>
</dbReference>
<dbReference type="PIRSF" id="PIRSF000116">
    <property type="entry name" value="IlvC_gammaproteo"/>
    <property type="match status" value="1"/>
</dbReference>
<dbReference type="InterPro" id="IPR013116">
    <property type="entry name" value="KARI_N"/>
</dbReference>
<evidence type="ECO:0000259" key="12">
    <source>
        <dbReference type="PROSITE" id="PS51850"/>
    </source>
</evidence>
<dbReference type="NCBIfam" id="NF004017">
    <property type="entry name" value="PRK05479.1"/>
    <property type="match status" value="1"/>
</dbReference>
<accession>A0A381USI8</accession>
<dbReference type="GO" id="GO:0009099">
    <property type="term" value="P:L-valine biosynthetic process"/>
    <property type="evidence" value="ECO:0007669"/>
    <property type="project" value="UniProtKB-UniPathway"/>
</dbReference>
<dbReference type="SUPFAM" id="SSF51735">
    <property type="entry name" value="NAD(P)-binding Rossmann-fold domains"/>
    <property type="match status" value="1"/>
</dbReference>
<comment type="similarity">
    <text evidence="4">Belongs to the ketol-acid reductoisomerase family.</text>
</comment>
<dbReference type="PANTHER" id="PTHR21371">
    <property type="entry name" value="KETOL-ACID REDUCTOISOMERASE, MITOCHONDRIAL"/>
    <property type="match status" value="1"/>
</dbReference>
<dbReference type="NCBIfam" id="NF009940">
    <property type="entry name" value="PRK13403.1"/>
    <property type="match status" value="1"/>
</dbReference>
<dbReference type="GO" id="GO:0009097">
    <property type="term" value="P:isoleucine biosynthetic process"/>
    <property type="evidence" value="ECO:0007669"/>
    <property type="project" value="UniProtKB-UniPathway"/>
</dbReference>
<dbReference type="InterPro" id="IPR013023">
    <property type="entry name" value="KARI"/>
</dbReference>
<comment type="cofactor">
    <cofactor evidence="1">
        <name>Mg(2+)</name>
        <dbReference type="ChEBI" id="CHEBI:18420"/>
    </cofactor>
</comment>
<dbReference type="AlphaFoldDB" id="A0A381USI8"/>
<dbReference type="InterPro" id="IPR000506">
    <property type="entry name" value="KARI_C"/>
</dbReference>
<proteinExistence type="inferred from homology"/>
<dbReference type="GO" id="GO:0004455">
    <property type="term" value="F:ketol-acid reductoisomerase activity"/>
    <property type="evidence" value="ECO:0007669"/>
    <property type="project" value="InterPro"/>
</dbReference>
<evidence type="ECO:0000256" key="3">
    <source>
        <dbReference type="ARBA" id="ARBA00004885"/>
    </source>
</evidence>
<dbReference type="InterPro" id="IPR014359">
    <property type="entry name" value="KARI_prok"/>
</dbReference>
<dbReference type="GO" id="GO:0005829">
    <property type="term" value="C:cytosol"/>
    <property type="evidence" value="ECO:0007669"/>
    <property type="project" value="TreeGrafter"/>
</dbReference>
<evidence type="ECO:0000256" key="2">
    <source>
        <dbReference type="ARBA" id="ARBA00004864"/>
    </source>
</evidence>
<dbReference type="PANTHER" id="PTHR21371:SF1">
    <property type="entry name" value="KETOL-ACID REDUCTOISOMERASE, MITOCHONDRIAL"/>
    <property type="match status" value="1"/>
</dbReference>
<evidence type="ECO:0000313" key="14">
    <source>
        <dbReference type="EMBL" id="SVA31145.1"/>
    </source>
</evidence>
<evidence type="ECO:0000256" key="6">
    <source>
        <dbReference type="ARBA" id="ARBA00022723"/>
    </source>
</evidence>
<dbReference type="Pfam" id="PF01450">
    <property type="entry name" value="KARI_C"/>
    <property type="match status" value="1"/>
</dbReference>
<dbReference type="UniPathway" id="UPA00047">
    <property type="reaction ID" value="UER00056"/>
</dbReference>
<evidence type="ECO:0000256" key="11">
    <source>
        <dbReference type="ARBA" id="ARBA00050044"/>
    </source>
</evidence>
<keyword evidence="8" id="KW-0560">Oxidoreductase</keyword>
<dbReference type="FunFam" id="3.40.50.720:FF:000023">
    <property type="entry name" value="Ketol-acid reductoisomerase (NADP(+))"/>
    <property type="match status" value="1"/>
</dbReference>
<dbReference type="GO" id="GO:0050661">
    <property type="term" value="F:NADP binding"/>
    <property type="evidence" value="ECO:0007669"/>
    <property type="project" value="InterPro"/>
</dbReference>
<evidence type="ECO:0000256" key="4">
    <source>
        <dbReference type="ARBA" id="ARBA00010318"/>
    </source>
</evidence>
<feature type="domain" description="KARI C-terminal knotted" evidence="13">
    <location>
        <begin position="183"/>
        <end position="328"/>
    </location>
</feature>
<evidence type="ECO:0000259" key="13">
    <source>
        <dbReference type="PROSITE" id="PS51851"/>
    </source>
</evidence>
<name>A0A381USI8_9ZZZZ</name>
<evidence type="ECO:0000256" key="10">
    <source>
        <dbReference type="ARBA" id="ARBA00050043"/>
    </source>
</evidence>
<sequence length="332" mass="36354">MVNVYYDQDANLSLLQGKKIAVIGYGSQGHAHALNLKDSGMNVRVGLRPSSSSCVKAESAGFEVTSVAEASKWADVTMVLVPDQTQKPVYENEIFPNFKSGDTLAFAHGFNVHYGQITPPESVNVMMIAPKSPGHLVRRSFENGSGVPCLIAVHQDPSGNTKDLALAWAKAIGCTRAGALETNFKDETETDLFGEQAVLCGGSAELIKAGFETLVEAGYPAELAYFECLHELKLIVDLYYEGGLNRMNYSVSDTAEYGGMTRGSKIITDQTRDEMKRILSDVQDGTFADEWIKENQDGQPKMTRLRTETKDHLIEEVGSKLRKMMAWLPNSG</sequence>
<reference evidence="14" key="1">
    <citation type="submission" date="2018-05" db="EMBL/GenBank/DDBJ databases">
        <authorList>
            <person name="Lanie J.A."/>
            <person name="Ng W.-L."/>
            <person name="Kazmierczak K.M."/>
            <person name="Andrzejewski T.M."/>
            <person name="Davidsen T.M."/>
            <person name="Wayne K.J."/>
            <person name="Tettelin H."/>
            <person name="Glass J.I."/>
            <person name="Rusch D."/>
            <person name="Podicherti R."/>
            <person name="Tsui H.-C.T."/>
            <person name="Winkler M.E."/>
        </authorList>
    </citation>
    <scope>NUCLEOTIDE SEQUENCE</scope>
</reference>
<gene>
    <name evidence="14" type="ORF">METZ01_LOCUS83999</name>
</gene>
<comment type="pathway">
    <text evidence="3">Amino-acid biosynthesis; L-isoleucine biosynthesis; L-isoleucine from 2-oxobutanoate: step 2/4.</text>
</comment>
<evidence type="ECO:0000256" key="8">
    <source>
        <dbReference type="ARBA" id="ARBA00023002"/>
    </source>
</evidence>
<dbReference type="Gene3D" id="3.40.50.720">
    <property type="entry name" value="NAD(P)-binding Rossmann-like Domain"/>
    <property type="match status" value="1"/>
</dbReference>
<organism evidence="14">
    <name type="scientific">marine metagenome</name>
    <dbReference type="NCBI Taxonomy" id="408172"/>
    <lineage>
        <taxon>unclassified sequences</taxon>
        <taxon>metagenomes</taxon>
        <taxon>ecological metagenomes</taxon>
    </lineage>
</organism>
<evidence type="ECO:0000256" key="5">
    <source>
        <dbReference type="ARBA" id="ARBA00022605"/>
    </source>
</evidence>
<comment type="pathway">
    <text evidence="2">Amino-acid biosynthesis; L-valine biosynthesis; L-valine from pyruvate: step 2/4.</text>
</comment>
<keyword evidence="9" id="KW-0100">Branched-chain amino acid biosynthesis</keyword>
<keyword evidence="5" id="KW-0028">Amino-acid biosynthesis</keyword>
<dbReference type="UniPathway" id="UPA00049">
    <property type="reaction ID" value="UER00060"/>
</dbReference>
<dbReference type="GO" id="GO:0046872">
    <property type="term" value="F:metal ion binding"/>
    <property type="evidence" value="ECO:0007669"/>
    <property type="project" value="UniProtKB-KW"/>
</dbReference>
<dbReference type="PROSITE" id="PS51851">
    <property type="entry name" value="KARI_C"/>
    <property type="match status" value="1"/>
</dbReference>
<dbReference type="Pfam" id="PF07991">
    <property type="entry name" value="KARI_N"/>
    <property type="match status" value="1"/>
</dbReference>
<feature type="domain" description="KARI N-terminal Rossmann" evidence="12">
    <location>
        <begin position="2"/>
        <end position="182"/>
    </location>
</feature>
<evidence type="ECO:0000256" key="7">
    <source>
        <dbReference type="ARBA" id="ARBA00022842"/>
    </source>
</evidence>
<dbReference type="Gene3D" id="6.10.240.10">
    <property type="match status" value="1"/>
</dbReference>
<dbReference type="EMBL" id="UINC01007051">
    <property type="protein sequence ID" value="SVA31145.1"/>
    <property type="molecule type" value="Genomic_DNA"/>
</dbReference>
<evidence type="ECO:0000256" key="9">
    <source>
        <dbReference type="ARBA" id="ARBA00023304"/>
    </source>
</evidence>
<dbReference type="InterPro" id="IPR008927">
    <property type="entry name" value="6-PGluconate_DH-like_C_sf"/>
</dbReference>
<dbReference type="HAMAP" id="MF_00435">
    <property type="entry name" value="IlvC"/>
    <property type="match status" value="1"/>
</dbReference>
<keyword evidence="6" id="KW-0479">Metal-binding</keyword>
<dbReference type="InterPro" id="IPR036291">
    <property type="entry name" value="NAD(P)-bd_dom_sf"/>
</dbReference>